<dbReference type="CAZy" id="GT4">
    <property type="family name" value="Glycosyltransferase Family 4"/>
</dbReference>
<dbReference type="HOGENOM" id="CLU_009583_0_3_3"/>
<dbReference type="InterPro" id="IPR001296">
    <property type="entry name" value="Glyco_trans_1"/>
</dbReference>
<dbReference type="SUPFAM" id="SSF53756">
    <property type="entry name" value="UDP-Glycosyltransferase/glycogen phosphorylase"/>
    <property type="match status" value="1"/>
</dbReference>
<organism evidence="3">
    <name type="scientific">Cyanothece sp. (strain PCC 7425 / ATCC 29141)</name>
    <dbReference type="NCBI Taxonomy" id="395961"/>
    <lineage>
        <taxon>Bacteria</taxon>
        <taxon>Bacillati</taxon>
        <taxon>Cyanobacteriota</taxon>
        <taxon>Cyanophyceae</taxon>
        <taxon>Gomontiellales</taxon>
        <taxon>Cyanothecaceae</taxon>
        <taxon>Cyanothece</taxon>
    </lineage>
</organism>
<accession>B8HTP1</accession>
<gene>
    <name evidence="3" type="ordered locus">Cyan7425_3803</name>
</gene>
<dbReference type="KEGG" id="cyn:Cyan7425_3803"/>
<dbReference type="InterPro" id="IPR028098">
    <property type="entry name" value="Glyco_trans_4-like_N"/>
</dbReference>
<keyword evidence="3" id="KW-0808">Transferase</keyword>
<name>B8HTP1_CYAP4</name>
<dbReference type="CDD" id="cd03808">
    <property type="entry name" value="GT4_CapM-like"/>
    <property type="match status" value="1"/>
</dbReference>
<sequence>MAEQQLKILHLITHLGIGGAQDNTLLTVEKHDRQRYCVHLAANPTGQWKQRAQTVADTFHPLPNLVVPIHPLQDLITLFSLVKLLRREKFDLVHTHSSKAGILGRWAAKIAGVPHIVHTIHGFAFHDFMASWKRQLYINLEQITRGCTNFFITVSELNRQEAQSLGLLDLEHSQTVYSGIEFKNLNKQFDDDRTRQHLGIPPNWQVVVMVGRLDAQKAPHYLIEAFAIAVQTHPQTLLLLVGDGELKPQLEQQVARLGLTSQVRFLGFREDVPDIVNMANIFALSSLWEGLGRAMTEAMLLGKPVVVPAIYGIPEIVHHQETGLLFPAGNIQQLAEQLIYLLQSSTEQARLGQNAQRLTRELFDADHMVQQIEAIYQRLLQSPQLATHVN</sequence>
<evidence type="ECO:0000259" key="2">
    <source>
        <dbReference type="Pfam" id="PF13579"/>
    </source>
</evidence>
<dbReference type="Gene3D" id="3.40.50.2000">
    <property type="entry name" value="Glycogen Phosphorylase B"/>
    <property type="match status" value="2"/>
</dbReference>
<dbReference type="eggNOG" id="COG0438">
    <property type="taxonomic scope" value="Bacteria"/>
</dbReference>
<dbReference type="GO" id="GO:0016757">
    <property type="term" value="F:glycosyltransferase activity"/>
    <property type="evidence" value="ECO:0007669"/>
    <property type="project" value="InterPro"/>
</dbReference>
<dbReference type="AlphaFoldDB" id="B8HTP1"/>
<dbReference type="STRING" id="395961.Cyan7425_3803"/>
<proteinExistence type="predicted"/>
<protein>
    <submittedName>
        <fullName evidence="3">Glycosyl transferase group 1</fullName>
    </submittedName>
</protein>
<dbReference type="Pfam" id="PF13579">
    <property type="entry name" value="Glyco_trans_4_4"/>
    <property type="match status" value="1"/>
</dbReference>
<dbReference type="PANTHER" id="PTHR12526:SF630">
    <property type="entry name" value="GLYCOSYLTRANSFERASE"/>
    <property type="match status" value="1"/>
</dbReference>
<dbReference type="EMBL" id="CP001344">
    <property type="protein sequence ID" value="ACL46122.1"/>
    <property type="molecule type" value="Genomic_DNA"/>
</dbReference>
<evidence type="ECO:0000259" key="1">
    <source>
        <dbReference type="Pfam" id="PF00534"/>
    </source>
</evidence>
<dbReference type="Pfam" id="PF00534">
    <property type="entry name" value="Glycos_transf_1"/>
    <property type="match status" value="1"/>
</dbReference>
<dbReference type="PANTHER" id="PTHR12526">
    <property type="entry name" value="GLYCOSYLTRANSFERASE"/>
    <property type="match status" value="1"/>
</dbReference>
<evidence type="ECO:0000313" key="3">
    <source>
        <dbReference type="EMBL" id="ACL46122.1"/>
    </source>
</evidence>
<dbReference type="OrthoDB" id="9806653at2"/>
<feature type="domain" description="Glycosyltransferase subfamily 4-like N-terminal" evidence="2">
    <location>
        <begin position="18"/>
        <end position="166"/>
    </location>
</feature>
<reference evidence="3" key="1">
    <citation type="submission" date="2009-01" db="EMBL/GenBank/DDBJ databases">
        <title>Complete sequence of chromosome Cyanothece sp. PCC 7425.</title>
        <authorList>
            <consortium name="US DOE Joint Genome Institute"/>
            <person name="Lucas S."/>
            <person name="Copeland A."/>
            <person name="Lapidus A."/>
            <person name="Glavina del Rio T."/>
            <person name="Dalin E."/>
            <person name="Tice H."/>
            <person name="Bruce D."/>
            <person name="Goodwin L."/>
            <person name="Pitluck S."/>
            <person name="Sims D."/>
            <person name="Meineke L."/>
            <person name="Brettin T."/>
            <person name="Detter J.C."/>
            <person name="Han C."/>
            <person name="Larimer F."/>
            <person name="Land M."/>
            <person name="Hauser L."/>
            <person name="Kyrpides N."/>
            <person name="Ovchinnikova G."/>
            <person name="Liberton M."/>
            <person name="Stoeckel J."/>
            <person name="Banerjee A."/>
            <person name="Singh A."/>
            <person name="Page L."/>
            <person name="Sato H."/>
            <person name="Zhao L."/>
            <person name="Sherman L."/>
            <person name="Pakrasi H."/>
            <person name="Richardson P."/>
        </authorList>
    </citation>
    <scope>NUCLEOTIDE SEQUENCE</scope>
    <source>
        <strain evidence="3">PCC 7425</strain>
    </source>
</reference>
<feature type="domain" description="Glycosyl transferase family 1" evidence="1">
    <location>
        <begin position="191"/>
        <end position="357"/>
    </location>
</feature>